<evidence type="ECO:0000313" key="4">
    <source>
        <dbReference type="EMBL" id="CAD5122023.1"/>
    </source>
</evidence>
<dbReference type="InterPro" id="IPR002110">
    <property type="entry name" value="Ankyrin_rpt"/>
</dbReference>
<dbReference type="PANTHER" id="PTHR24173">
    <property type="entry name" value="ANKYRIN REPEAT CONTAINING"/>
    <property type="match status" value="1"/>
</dbReference>
<keyword evidence="5" id="KW-1185">Reference proteome</keyword>
<evidence type="ECO:0000256" key="2">
    <source>
        <dbReference type="ARBA" id="ARBA00023043"/>
    </source>
</evidence>
<proteinExistence type="predicted"/>
<reference evidence="4 5" key="1">
    <citation type="submission" date="2020-08" db="EMBL/GenBank/DDBJ databases">
        <authorList>
            <person name="Hejnol A."/>
        </authorList>
    </citation>
    <scope>NUCLEOTIDE SEQUENCE [LARGE SCALE GENOMIC DNA]</scope>
</reference>
<sequence length="606" mass="69587">MATDESNHKMIRYSNVLAATRSGNLSELRRLLDEGHPIDCKDNQNWIALHAACYEGYSNILLFLLNYARENELACDINYRSHEGFTPIFIAIREGFRECVEILLEYGADVRVGVDGLGDITVLFGENDDQRNNCFQCFLEWIEANENGEEILKILDGSNNSWMEVVVRAALRNNPTALDLVIRHCRSYLVFTTVVRVVLFSISHSGKDNMINMLRNYLGDEEYISIVTHLFREKPSAVVWNVEKEISLPLALCYIKADNPSKVPIFLGECCGAEYFWELMGSVERYEVALMSLPLVLDSYGQEIIDWFTKKFDKELGSIKIYGKRVVQYASIYVSRSKFLRAFSSVGIPATLSITSLCINCNNLDLLLKLGAPVNAPYSFHIPPIGLCLELQNFKGACTLLEAGAACYHSFVGQEMKGNHIMLQALYGGWKSTLLLQKLGVSLESLINFERSYAGYQFKLSTVFYYFNQYSQWRTLLNILLKWFKLPFEVEVAKKCYEYLTANSWNKSVWSQILREELSTFEKPLLMTLKHLSTLTLRKHLKFESFQNPKLLCEKLNIPEGIILYVYGIDIPMTGRDSIFRVDNYEISRSNYLKQLFIWLETVEED</sequence>
<dbReference type="SMART" id="SM00248">
    <property type="entry name" value="ANK"/>
    <property type="match status" value="3"/>
</dbReference>
<protein>
    <submittedName>
        <fullName evidence="4">Uncharacterized protein</fullName>
    </submittedName>
</protein>
<dbReference type="InterPro" id="IPR036770">
    <property type="entry name" value="Ankyrin_rpt-contain_sf"/>
</dbReference>
<comment type="caution">
    <text evidence="4">The sequence shown here is derived from an EMBL/GenBank/DDBJ whole genome shotgun (WGS) entry which is preliminary data.</text>
</comment>
<feature type="repeat" description="ANK" evidence="3">
    <location>
        <begin position="83"/>
        <end position="115"/>
    </location>
</feature>
<dbReference type="Pfam" id="PF12796">
    <property type="entry name" value="Ank_2"/>
    <property type="match status" value="1"/>
</dbReference>
<dbReference type="OrthoDB" id="6235521at2759"/>
<dbReference type="PROSITE" id="PS50297">
    <property type="entry name" value="ANK_REP_REGION"/>
    <property type="match status" value="1"/>
</dbReference>
<evidence type="ECO:0000256" key="1">
    <source>
        <dbReference type="ARBA" id="ARBA00022737"/>
    </source>
</evidence>
<dbReference type="EMBL" id="CAJFCJ010000015">
    <property type="protein sequence ID" value="CAD5122023.1"/>
    <property type="molecule type" value="Genomic_DNA"/>
</dbReference>
<keyword evidence="1" id="KW-0677">Repeat</keyword>
<accession>A0A7I8W2W3</accession>
<dbReference type="PANTHER" id="PTHR24173:SF74">
    <property type="entry name" value="ANKYRIN REPEAT DOMAIN-CONTAINING PROTEIN 16"/>
    <property type="match status" value="1"/>
</dbReference>
<dbReference type="SUPFAM" id="SSF48403">
    <property type="entry name" value="Ankyrin repeat"/>
    <property type="match status" value="1"/>
</dbReference>
<dbReference type="PROSITE" id="PS50088">
    <property type="entry name" value="ANK_REPEAT"/>
    <property type="match status" value="1"/>
</dbReference>
<keyword evidence="2 3" id="KW-0040">ANK repeat</keyword>
<name>A0A7I8W2W3_9ANNE</name>
<dbReference type="Proteomes" id="UP000549394">
    <property type="component" value="Unassembled WGS sequence"/>
</dbReference>
<gene>
    <name evidence="4" type="ORF">DGYR_LOCUS9889</name>
</gene>
<evidence type="ECO:0000256" key="3">
    <source>
        <dbReference type="PROSITE-ProRule" id="PRU00023"/>
    </source>
</evidence>
<dbReference type="AlphaFoldDB" id="A0A7I8W2W3"/>
<evidence type="ECO:0000313" key="5">
    <source>
        <dbReference type="Proteomes" id="UP000549394"/>
    </source>
</evidence>
<dbReference type="Gene3D" id="1.25.40.20">
    <property type="entry name" value="Ankyrin repeat-containing domain"/>
    <property type="match status" value="1"/>
</dbReference>
<organism evidence="4 5">
    <name type="scientific">Dimorphilus gyrociliatus</name>
    <dbReference type="NCBI Taxonomy" id="2664684"/>
    <lineage>
        <taxon>Eukaryota</taxon>
        <taxon>Metazoa</taxon>
        <taxon>Spiralia</taxon>
        <taxon>Lophotrochozoa</taxon>
        <taxon>Annelida</taxon>
        <taxon>Polychaeta</taxon>
        <taxon>Polychaeta incertae sedis</taxon>
        <taxon>Dinophilidae</taxon>
        <taxon>Dimorphilus</taxon>
    </lineage>
</organism>